<accession>A0ABR1IPM7</accession>
<dbReference type="InterPro" id="IPR032675">
    <property type="entry name" value="LRR_dom_sf"/>
</dbReference>
<dbReference type="Proteomes" id="UP001498398">
    <property type="component" value="Unassembled WGS sequence"/>
</dbReference>
<evidence type="ECO:0000313" key="2">
    <source>
        <dbReference type="Proteomes" id="UP001498398"/>
    </source>
</evidence>
<name>A0ABR1IPM7_9AGAR</name>
<evidence type="ECO:0008006" key="3">
    <source>
        <dbReference type="Google" id="ProtNLM"/>
    </source>
</evidence>
<sequence length="530" mass="60435">MTTSPACEGCEHVEGKSDRLEGIASFLTPFLDSNEVPSEINEALLRQNLQIVRSRIAVLDRQCIATTPSAAHGELKELEYELISVLSPLRRLPAEILAWIFLLSLKSRSCSEEDSDVERELREYLDLFSNARRGTGPWGLSWVCSRWRAVTLSTPSLWARFSLKLPLCAPGDRVGNILYYDRGTLSLFNTAMERAGNHLLDFVFHMPPPSPISNDTFKRMLQVRQKWRHVYLVIPVHMWKIALEHNMHLPQLRTIGLRLLSEGDLGDVCISAPNLVRVLLDAPNPYQYLNMPLNRVTHLELYTSGSQLRNILTRATHLRYLKLFGLYTNDAPDTSDEWMIHTSLEKLALSGSAMDGISSGIKLPSLTHLTLDGFHDPRHFIRTVADSLQSLTIHACIYPADDAERLFSTALNIKELQIQEWMHMEKHILEQLPFHLTPGHDHGNVVFLKRLERMKFFGSECKTWPKAIFEPDGTLVKMITSRTCSPLETGLAQLRELELIGRFEDFDASLRSLKKLETKDFVVKLQQVKY</sequence>
<proteinExistence type="predicted"/>
<evidence type="ECO:0000313" key="1">
    <source>
        <dbReference type="EMBL" id="KAK7436050.1"/>
    </source>
</evidence>
<organism evidence="1 2">
    <name type="scientific">Marasmiellus scandens</name>
    <dbReference type="NCBI Taxonomy" id="2682957"/>
    <lineage>
        <taxon>Eukaryota</taxon>
        <taxon>Fungi</taxon>
        <taxon>Dikarya</taxon>
        <taxon>Basidiomycota</taxon>
        <taxon>Agaricomycotina</taxon>
        <taxon>Agaricomycetes</taxon>
        <taxon>Agaricomycetidae</taxon>
        <taxon>Agaricales</taxon>
        <taxon>Marasmiineae</taxon>
        <taxon>Omphalotaceae</taxon>
        <taxon>Marasmiellus</taxon>
    </lineage>
</organism>
<reference evidence="1 2" key="1">
    <citation type="submission" date="2024-01" db="EMBL/GenBank/DDBJ databases">
        <title>A draft genome for the cacao thread blight pathogen Marasmiellus scandens.</title>
        <authorList>
            <person name="Baruah I.K."/>
            <person name="Leung J."/>
            <person name="Bukari Y."/>
            <person name="Amoako-Attah I."/>
            <person name="Meinhardt L.W."/>
            <person name="Bailey B.A."/>
            <person name="Cohen S.P."/>
        </authorList>
    </citation>
    <scope>NUCLEOTIDE SEQUENCE [LARGE SCALE GENOMIC DNA]</scope>
    <source>
        <strain evidence="1 2">GH-19</strain>
    </source>
</reference>
<gene>
    <name evidence="1" type="ORF">VKT23_019353</name>
</gene>
<dbReference type="SUPFAM" id="SSF52047">
    <property type="entry name" value="RNI-like"/>
    <property type="match status" value="1"/>
</dbReference>
<comment type="caution">
    <text evidence="1">The sequence shown here is derived from an EMBL/GenBank/DDBJ whole genome shotgun (WGS) entry which is preliminary data.</text>
</comment>
<dbReference type="EMBL" id="JBANRG010000099">
    <property type="protein sequence ID" value="KAK7436050.1"/>
    <property type="molecule type" value="Genomic_DNA"/>
</dbReference>
<dbReference type="Gene3D" id="3.80.10.10">
    <property type="entry name" value="Ribonuclease Inhibitor"/>
    <property type="match status" value="1"/>
</dbReference>
<keyword evidence="2" id="KW-1185">Reference proteome</keyword>
<protein>
    <recommendedName>
        <fullName evidence="3">F-box domain-containing protein</fullName>
    </recommendedName>
</protein>